<evidence type="ECO:0000313" key="3">
    <source>
        <dbReference type="Proteomes" id="UP000032749"/>
    </source>
</evidence>
<organism evidence="2 3">
    <name type="scientific">Oleispira antarctica RB-8</name>
    <dbReference type="NCBI Taxonomy" id="698738"/>
    <lineage>
        <taxon>Bacteria</taxon>
        <taxon>Pseudomonadati</taxon>
        <taxon>Pseudomonadota</taxon>
        <taxon>Gammaproteobacteria</taxon>
        <taxon>Oceanospirillales</taxon>
        <taxon>Oceanospirillaceae</taxon>
        <taxon>Oleispira</taxon>
    </lineage>
</organism>
<keyword evidence="3" id="KW-1185">Reference proteome</keyword>
<keyword evidence="1" id="KW-0732">Signal</keyword>
<gene>
    <name evidence="2" type="ORF">OLEAN_C00470</name>
</gene>
<dbReference type="Proteomes" id="UP000032749">
    <property type="component" value="Chromosome"/>
</dbReference>
<proteinExistence type="predicted"/>
<evidence type="ECO:0008006" key="4">
    <source>
        <dbReference type="Google" id="ProtNLM"/>
    </source>
</evidence>
<dbReference type="HOGENOM" id="CLU_110678_0_0_6"/>
<dbReference type="STRING" id="698738.OLEAN_C00470"/>
<sequence length="168" mass="19276">MIKLSYWLISVFLLTASIAQASSSDISTISSSVSLRSFNIGSFEQIVVDKNKQDHLVILWSFDCPPCIIELEKISELHQQFPDYQLTLINTDAVDEQVRVKKILQQFNLAGLDNWGFANSDEEKLRYDIDPRWYGDLPRSYFFPLQGKIKRLRGALTSAELLKLFQPS</sequence>
<dbReference type="KEGG" id="oai:OLEAN_C00470"/>
<evidence type="ECO:0000256" key="1">
    <source>
        <dbReference type="SAM" id="SignalP"/>
    </source>
</evidence>
<dbReference type="SUPFAM" id="SSF52833">
    <property type="entry name" value="Thioredoxin-like"/>
    <property type="match status" value="1"/>
</dbReference>
<evidence type="ECO:0000313" key="2">
    <source>
        <dbReference type="EMBL" id="CCK74223.1"/>
    </source>
</evidence>
<feature type="signal peptide" evidence="1">
    <location>
        <begin position="1"/>
        <end position="21"/>
    </location>
</feature>
<protein>
    <recommendedName>
        <fullName evidence="4">Thioredoxin domain-containing protein</fullName>
    </recommendedName>
</protein>
<dbReference type="AlphaFoldDB" id="R4YMB1"/>
<name>R4YMB1_OLEAN</name>
<feature type="chain" id="PRO_5004374308" description="Thioredoxin domain-containing protein" evidence="1">
    <location>
        <begin position="22"/>
        <end position="168"/>
    </location>
</feature>
<reference evidence="2 3" key="1">
    <citation type="journal article" date="2013" name="Nat. Commun.">
        <title>Genome sequence and functional genomic analysis of the oil-degrading bacterium Oleispira antarctica.</title>
        <authorList>
            <person name="Kube M."/>
            <person name="Chernikova T.N."/>
            <person name="Al-Ramahi Y."/>
            <person name="Beloqui A."/>
            <person name="Lopez-Cortez N."/>
            <person name="Guazzaroni M.E."/>
            <person name="Heipieper H.J."/>
            <person name="Klages S."/>
            <person name="Kotsyurbenko O.R."/>
            <person name="Langer I."/>
            <person name="Nechitaylo T.Y."/>
            <person name="Lunsdorf H."/>
            <person name="Fernandez M."/>
            <person name="Juarez S."/>
            <person name="Ciordia S."/>
            <person name="Singer A."/>
            <person name="Kagan O."/>
            <person name="Egorova O."/>
            <person name="Petit P.A."/>
            <person name="Stogios P."/>
            <person name="Kim Y."/>
            <person name="Tchigvintsev A."/>
            <person name="Flick R."/>
            <person name="Denaro R."/>
            <person name="Genovese M."/>
            <person name="Albar J.P."/>
            <person name="Reva O.N."/>
            <person name="Martinez-Gomariz M."/>
            <person name="Tran H."/>
            <person name="Ferrer M."/>
            <person name="Savchenko A."/>
            <person name="Yakunin A.F."/>
            <person name="Yakimov M.M."/>
            <person name="Golyshina O.V."/>
            <person name="Reinhardt R."/>
            <person name="Golyshin P.N."/>
        </authorList>
    </citation>
    <scope>NUCLEOTIDE SEQUENCE [LARGE SCALE GENOMIC DNA]</scope>
</reference>
<accession>R4YMB1</accession>
<dbReference type="InterPro" id="IPR036249">
    <property type="entry name" value="Thioredoxin-like_sf"/>
</dbReference>
<dbReference type="OrthoDB" id="5956088at2"/>
<dbReference type="EMBL" id="FO203512">
    <property type="protein sequence ID" value="CCK74223.1"/>
    <property type="molecule type" value="Genomic_DNA"/>
</dbReference>
<dbReference type="Gene3D" id="3.40.30.10">
    <property type="entry name" value="Glutaredoxin"/>
    <property type="match status" value="1"/>
</dbReference>